<gene>
    <name evidence="2" type="ordered locus">Tpen_0400</name>
</gene>
<sequence length="108" mass="12367">MAEKSRRKKKGEEEKPPAVDLTSFLSPQSEERAAPRVQAFFTEDVERMIVEEVTRSSGGVTRSELYKRVTGRGVKPVEFYRALTNLLGKGVLKRRFSPELEEYVIYKA</sequence>
<dbReference type="EMBL" id="CP000505">
    <property type="protein sequence ID" value="ABL77809.1"/>
    <property type="molecule type" value="Genomic_DNA"/>
</dbReference>
<dbReference type="GeneID" id="4602113"/>
<feature type="region of interest" description="Disordered" evidence="1">
    <location>
        <begin position="1"/>
        <end position="30"/>
    </location>
</feature>
<feature type="compositionally biased region" description="Basic and acidic residues" evidence="1">
    <location>
        <begin position="1"/>
        <end position="17"/>
    </location>
</feature>
<dbReference type="eggNOG" id="arCOG05523">
    <property type="taxonomic scope" value="Archaea"/>
</dbReference>
<proteinExistence type="predicted"/>
<evidence type="ECO:0000313" key="2">
    <source>
        <dbReference type="EMBL" id="ABL77809.1"/>
    </source>
</evidence>
<dbReference type="AlphaFoldDB" id="A1RX79"/>
<dbReference type="HOGENOM" id="CLU_2103642_0_0_2"/>
<evidence type="ECO:0000313" key="3">
    <source>
        <dbReference type="Proteomes" id="UP000000641"/>
    </source>
</evidence>
<dbReference type="KEGG" id="tpe:Tpen_0400"/>
<dbReference type="EnsemblBacteria" id="ABL77809">
    <property type="protein sequence ID" value="ABL77809"/>
    <property type="gene ID" value="Tpen_0400"/>
</dbReference>
<reference evidence="3" key="1">
    <citation type="journal article" date="2008" name="J. Bacteriol.">
        <title>Genome sequence of Thermofilum pendens reveals an exceptional loss of biosynthetic pathways without genome reduction.</title>
        <authorList>
            <person name="Anderson I."/>
            <person name="Rodriguez J."/>
            <person name="Susanti D."/>
            <person name="Porat I."/>
            <person name="Reich C."/>
            <person name="Ulrich L.E."/>
            <person name="Elkins J.G."/>
            <person name="Mavromatis K."/>
            <person name="Lykidis A."/>
            <person name="Kim E."/>
            <person name="Thompson L.S."/>
            <person name="Nolan M."/>
            <person name="Land M."/>
            <person name="Copeland A."/>
            <person name="Lapidus A."/>
            <person name="Lucas S."/>
            <person name="Detter C."/>
            <person name="Zhulin I.B."/>
            <person name="Olsen G.J."/>
            <person name="Whitman W."/>
            <person name="Mukhopadhyay B."/>
            <person name="Bristow J."/>
            <person name="Kyrpides N."/>
        </authorList>
    </citation>
    <scope>NUCLEOTIDE SEQUENCE [LARGE SCALE GENOMIC DNA]</scope>
    <source>
        <strain evidence="3">DSM 2475 / Hrk 5</strain>
    </source>
</reference>
<accession>A1RX79</accession>
<protein>
    <submittedName>
        <fullName evidence="2">Uncharacterized protein</fullName>
    </submittedName>
</protein>
<organism evidence="2 3">
    <name type="scientific">Thermofilum pendens (strain DSM 2475 / Hrk 5)</name>
    <dbReference type="NCBI Taxonomy" id="368408"/>
    <lineage>
        <taxon>Archaea</taxon>
        <taxon>Thermoproteota</taxon>
        <taxon>Thermoprotei</taxon>
        <taxon>Thermofilales</taxon>
        <taxon>Thermofilaceae</taxon>
        <taxon>Thermofilum</taxon>
    </lineage>
</organism>
<keyword evidence="3" id="KW-1185">Reference proteome</keyword>
<dbReference type="RefSeq" id="WP_011752074.1">
    <property type="nucleotide sequence ID" value="NC_008698.1"/>
</dbReference>
<dbReference type="Proteomes" id="UP000000641">
    <property type="component" value="Chromosome"/>
</dbReference>
<dbReference type="OrthoDB" id="383867at2157"/>
<name>A1RX79_THEPD</name>
<evidence type="ECO:0000256" key="1">
    <source>
        <dbReference type="SAM" id="MobiDB-lite"/>
    </source>
</evidence>